<dbReference type="GO" id="GO:0000139">
    <property type="term" value="C:Golgi membrane"/>
    <property type="evidence" value="ECO:0007669"/>
    <property type="project" value="InterPro"/>
</dbReference>
<dbReference type="PANTHER" id="PTHR31410:SF1">
    <property type="entry name" value="POST-GPI ATTACHMENT TO PROTEINS FACTOR 4"/>
    <property type="match status" value="1"/>
</dbReference>
<sequence>MKQRVEIGGCEVLMKQQVEIGGCEVLMKQRVEIGGCEVLMKQRVEIGGCEVLIKQRVEIGGCEVLIKQRVEIGGCEVLITQTCPLQSAVVTNLRQRNKLTVSGSTQRHVTRALAVCVLTFGVVLPLCCHRSLYSYYFLKSWYLEERSSEALRQGYRDGQEALQHWQDVAVGGAVHGGEHEGAELLVTVVTARRTDGLQYHYLLQVMRRLDELLRGCGDVPCAAVMVCDVEGGPQENEDAALVEKRFRVVRRGKGLDQDVNVFEKEKRDYVFCLRRSMEMLKPRNVVVLEDDALPTTDFFSIVRDLLGRKFISRSLYVKLYHPERLQRYWNPEPYRILEWVGLGAFGASLILYLLAFFPRFFPPFSVPLFLFLVVYIMVGAELIGRHYLLELRRVSPQLYAVSPATECCTPAMLFPGNTSSRVAQLLDVAWCMKGNAKDMVLYRHADSAHSLEPNAIQHIGAFSSVRVNPLHPQLL</sequence>
<feature type="transmembrane region" description="Helical" evidence="1">
    <location>
        <begin position="336"/>
        <end position="358"/>
    </location>
</feature>
<dbReference type="Proteomes" id="UP000606274">
    <property type="component" value="Unassembled WGS sequence"/>
</dbReference>
<reference evidence="2" key="1">
    <citation type="submission" date="2020-08" db="EMBL/GenBank/DDBJ databases">
        <title>Chromosome-level assembly of Southern catfish (Silurus meridionalis) provides insights into visual adaptation to the nocturnal and benthic lifestyles.</title>
        <authorList>
            <person name="Zhang Y."/>
            <person name="Wang D."/>
            <person name="Peng Z."/>
        </authorList>
    </citation>
    <scope>NUCLEOTIDE SEQUENCE</scope>
    <source>
        <strain evidence="2">SWU-2019-XX</strain>
        <tissue evidence="2">Muscle</tissue>
    </source>
</reference>
<keyword evidence="1" id="KW-0472">Membrane</keyword>
<comment type="caution">
    <text evidence="2">The sequence shown here is derived from an EMBL/GenBank/DDBJ whole genome shotgun (WGS) entry which is preliminary data.</text>
</comment>
<dbReference type="CDD" id="cd22190">
    <property type="entry name" value="PGAP4"/>
    <property type="match status" value="1"/>
</dbReference>
<protein>
    <recommendedName>
        <fullName evidence="4">Transmembrane protein 246</fullName>
    </recommendedName>
</protein>
<dbReference type="GO" id="GO:0016757">
    <property type="term" value="F:glycosyltransferase activity"/>
    <property type="evidence" value="ECO:0007669"/>
    <property type="project" value="InterPro"/>
</dbReference>
<accession>A0A8T0A8S6</accession>
<feature type="transmembrane region" description="Helical" evidence="1">
    <location>
        <begin position="364"/>
        <end position="383"/>
    </location>
</feature>
<gene>
    <name evidence="2" type="ORF">HF521_014202</name>
</gene>
<dbReference type="AlphaFoldDB" id="A0A8T0A8S6"/>
<proteinExistence type="predicted"/>
<name>A0A8T0A8S6_SILME</name>
<evidence type="ECO:0008006" key="4">
    <source>
        <dbReference type="Google" id="ProtNLM"/>
    </source>
</evidence>
<organism evidence="2 3">
    <name type="scientific">Silurus meridionalis</name>
    <name type="common">Southern catfish</name>
    <name type="synonym">Silurus soldatovi meridionalis</name>
    <dbReference type="NCBI Taxonomy" id="175797"/>
    <lineage>
        <taxon>Eukaryota</taxon>
        <taxon>Metazoa</taxon>
        <taxon>Chordata</taxon>
        <taxon>Craniata</taxon>
        <taxon>Vertebrata</taxon>
        <taxon>Euteleostomi</taxon>
        <taxon>Actinopterygii</taxon>
        <taxon>Neopterygii</taxon>
        <taxon>Teleostei</taxon>
        <taxon>Ostariophysi</taxon>
        <taxon>Siluriformes</taxon>
        <taxon>Siluridae</taxon>
        <taxon>Silurus</taxon>
    </lineage>
</organism>
<evidence type="ECO:0000313" key="3">
    <source>
        <dbReference type="Proteomes" id="UP000606274"/>
    </source>
</evidence>
<dbReference type="PANTHER" id="PTHR31410">
    <property type="entry name" value="TRANSMEMBRANE PROTEIN 246"/>
    <property type="match status" value="1"/>
</dbReference>
<evidence type="ECO:0000313" key="2">
    <source>
        <dbReference type="EMBL" id="KAF7688196.1"/>
    </source>
</evidence>
<dbReference type="GO" id="GO:0006506">
    <property type="term" value="P:GPI anchor biosynthetic process"/>
    <property type="evidence" value="ECO:0007669"/>
    <property type="project" value="InterPro"/>
</dbReference>
<keyword evidence="3" id="KW-1185">Reference proteome</keyword>
<evidence type="ECO:0000256" key="1">
    <source>
        <dbReference type="SAM" id="Phobius"/>
    </source>
</evidence>
<dbReference type="InterPro" id="IPR029675">
    <property type="entry name" value="PGAP4"/>
</dbReference>
<dbReference type="EMBL" id="JABFDY010000026">
    <property type="protein sequence ID" value="KAF7688196.1"/>
    <property type="molecule type" value="Genomic_DNA"/>
</dbReference>
<keyword evidence="1" id="KW-1133">Transmembrane helix</keyword>
<keyword evidence="1" id="KW-0812">Transmembrane</keyword>